<dbReference type="Pfam" id="PF18483">
    <property type="entry name" value="Lectin_L-type_dom"/>
    <property type="match status" value="1"/>
</dbReference>
<dbReference type="AlphaFoldDB" id="A0AAX0VB57"/>
<name>A0AAX0VB57_LATSK</name>
<reference evidence="1 2" key="1">
    <citation type="submission" date="2016-09" db="EMBL/GenBank/DDBJ databases">
        <authorList>
            <person name="Inglin R.C."/>
        </authorList>
    </citation>
    <scope>NUCLEOTIDE SEQUENCE [LARGE SCALE GENOMIC DNA]</scope>
    <source>
        <strain evidence="1 2">RI-517</strain>
    </source>
</reference>
<dbReference type="Gene3D" id="2.60.120.200">
    <property type="match status" value="1"/>
</dbReference>
<comment type="caution">
    <text evidence="1">The sequence shown here is derived from an EMBL/GenBank/DDBJ whole genome shotgun (WGS) entry which is preliminary data.</text>
</comment>
<dbReference type="InterPro" id="IPR056573">
    <property type="entry name" value="Lectin_L-type_dom"/>
</dbReference>
<dbReference type="Proteomes" id="UP000234349">
    <property type="component" value="Unassembled WGS sequence"/>
</dbReference>
<dbReference type="SUPFAM" id="SSF49899">
    <property type="entry name" value="Concanavalin A-like lectins/glucanases"/>
    <property type="match status" value="1"/>
</dbReference>
<dbReference type="InterPro" id="IPR013320">
    <property type="entry name" value="ConA-like_dom_sf"/>
</dbReference>
<evidence type="ECO:0000313" key="2">
    <source>
        <dbReference type="Proteomes" id="UP000234349"/>
    </source>
</evidence>
<evidence type="ECO:0000313" key="1">
    <source>
        <dbReference type="EMBL" id="PKX78722.1"/>
    </source>
</evidence>
<sequence>MRINKTIQFLVLGISLLLGILVVVNPTKAAIDPVPAHITNIENLFAPPLKESDSELPVDGVTVINPAANDQSGAIWSNPDNRIDLSKDFEATMLLNFGDSGSNAADGMAFVMHADPRGYNTIQTGGTGQQLGVWGSASSVDVSPAIKKSFAVEFDTRHNDDWDSAPTGILGTSKPLVRNHIAWNYPALTSSYKDFGIIGSKIRLIHNDVKEFPGSDGKWHEFNVKWSYANHTLTYKFDGQDPVKVPIIVNNIFGTTQVYWGFTGKTGKSNELNQVAFKKISNIPITSQNYKVYHKNGNALGAEVTKDNPAKPLEELKGVLTINNDPTSGSDWKQVGVRYKTDGTDTSQGVSYVADDLMINNKLVSKNKVSTGLFKTPSIDLNGNTLTPHDATENDFFGTIGKNTFSTGVNMGDVTKNSTSKIQFTLTAFDPTPTDGTTNLGRNYEISLDGKMARESTEKTVYVTSLPKLVLDKKWTDPTKEKPIALDKNQPIALTGSWSQSSATGKIDSHALGTLHYAIDDGAEKTIAQNNVGPKLVSGIPTVGLSLNDTHKLTLYMTNAGYNEKSTVMTIYFKLKGGTLLLDKVKNEIGFAPVTVGKNTINKRDNTDWAPTVADTRGTGSRWDLYASSTGLTRTTDHKQLDGGLVYVDGQKSTDVTEIPQRIASKTTTSDDDITPIKWDDNQGILLKVNAGAYAGDYTGTIDWTLGNTPAP</sequence>
<organism evidence="1 2">
    <name type="scientific">Latilactobacillus sakei</name>
    <name type="common">Lactobacillus sakei</name>
    <dbReference type="NCBI Taxonomy" id="1599"/>
    <lineage>
        <taxon>Bacteria</taxon>
        <taxon>Bacillati</taxon>
        <taxon>Bacillota</taxon>
        <taxon>Bacilli</taxon>
        <taxon>Lactobacillales</taxon>
        <taxon>Lactobacillaceae</taxon>
        <taxon>Latilactobacillus</taxon>
    </lineage>
</organism>
<dbReference type="RefSeq" id="WP_056946949.1">
    <property type="nucleotide sequence ID" value="NZ_CP016465.1"/>
</dbReference>
<gene>
    <name evidence="1" type="ORF">CUR37_04080</name>
</gene>
<evidence type="ECO:0008006" key="3">
    <source>
        <dbReference type="Google" id="ProtNLM"/>
    </source>
</evidence>
<dbReference type="CDD" id="cd01951">
    <property type="entry name" value="lectin_L-type"/>
    <property type="match status" value="1"/>
</dbReference>
<protein>
    <recommendedName>
        <fullName evidence="3">Cell surface protein</fullName>
    </recommendedName>
</protein>
<accession>A0AAX0VB57</accession>
<dbReference type="EMBL" id="MKGH01000014">
    <property type="protein sequence ID" value="PKX78722.1"/>
    <property type="molecule type" value="Genomic_DNA"/>
</dbReference>
<proteinExistence type="predicted"/>